<dbReference type="EMBL" id="FNCI01000001">
    <property type="protein sequence ID" value="SDF71972.1"/>
    <property type="molecule type" value="Genomic_DNA"/>
</dbReference>
<organism evidence="2 3">
    <name type="scientific">Onishia taeanensis</name>
    <dbReference type="NCBI Taxonomy" id="284577"/>
    <lineage>
        <taxon>Bacteria</taxon>
        <taxon>Pseudomonadati</taxon>
        <taxon>Pseudomonadota</taxon>
        <taxon>Gammaproteobacteria</taxon>
        <taxon>Oceanospirillales</taxon>
        <taxon>Halomonadaceae</taxon>
        <taxon>Onishia</taxon>
    </lineage>
</organism>
<dbReference type="RefSeq" id="WP_092522488.1">
    <property type="nucleotide sequence ID" value="NZ_FNCI01000001.1"/>
</dbReference>
<sequence>MPQINREGVVSLHDASLHVWEEPEGPALYEWEHQFKKDVFLRMAQQLRRMGWRTEVPAEMIKQYSRSFAENHRYCRKGDLQGFLGLSGRHIEFAMWQDVANGDNPNGGRYDFGKEKRMPYLLWLEMERTRRRLRAYLCNIFAGYEFNDEPRDGRNAKCGTSALTAMEWVEGCWRTSWHFKGDISNYTISDCNRKSADGKLIEHGQRVYFADRKGRMSTGFAYYNINNMWWVVTGKYGVSNEASFALYVDNPGELRRKRNEGLRRQRLEIELAKAVKAMDFLRAETLKGVLFPADEPLYLIWHKGHSAYHRPGACGYTPDPVEAGKFTWEELGRFRPDQGMEDSLSRIVPLDLQQVAAQPPLHLESYRQRGRQPNQCLGRHEDSTCN</sequence>
<keyword evidence="3" id="KW-1185">Reference proteome</keyword>
<accession>A0A1G7NDD6</accession>
<reference evidence="2 3" key="1">
    <citation type="submission" date="2016-10" db="EMBL/GenBank/DDBJ databases">
        <authorList>
            <person name="de Groot N.N."/>
        </authorList>
    </citation>
    <scope>NUCLEOTIDE SEQUENCE [LARGE SCALE GENOMIC DNA]</scope>
    <source>
        <strain evidence="2 3">BH539</strain>
    </source>
</reference>
<gene>
    <name evidence="2" type="ORF">SAMN05216571_101371</name>
</gene>
<evidence type="ECO:0000313" key="2">
    <source>
        <dbReference type="EMBL" id="SDF71972.1"/>
    </source>
</evidence>
<protein>
    <submittedName>
        <fullName evidence="2">Uncharacterized protein</fullName>
    </submittedName>
</protein>
<name>A0A1G7NDD6_9GAMM</name>
<dbReference type="Proteomes" id="UP000198641">
    <property type="component" value="Unassembled WGS sequence"/>
</dbReference>
<evidence type="ECO:0000313" key="3">
    <source>
        <dbReference type="Proteomes" id="UP000198641"/>
    </source>
</evidence>
<feature type="region of interest" description="Disordered" evidence="1">
    <location>
        <begin position="365"/>
        <end position="386"/>
    </location>
</feature>
<dbReference type="AlphaFoldDB" id="A0A1G7NDD6"/>
<dbReference type="STRING" id="284577.SAMN05216571_101371"/>
<evidence type="ECO:0000256" key="1">
    <source>
        <dbReference type="SAM" id="MobiDB-lite"/>
    </source>
</evidence>
<proteinExistence type="predicted"/>
<dbReference type="OrthoDB" id="2900194at2"/>